<name>A0A5R9E6V3_9ACTN</name>
<evidence type="ECO:0000313" key="3">
    <source>
        <dbReference type="Proteomes" id="UP000305921"/>
    </source>
</evidence>
<comment type="caution">
    <text evidence="2">The sequence shown here is derived from an EMBL/GenBank/DDBJ whole genome shotgun (WGS) entry which is preliminary data.</text>
</comment>
<dbReference type="EMBL" id="VAWE01000001">
    <property type="protein sequence ID" value="TLQ45760.1"/>
    <property type="molecule type" value="Genomic_DNA"/>
</dbReference>
<evidence type="ECO:0000256" key="1">
    <source>
        <dbReference type="SAM" id="MobiDB-lite"/>
    </source>
</evidence>
<feature type="compositionally biased region" description="Low complexity" evidence="1">
    <location>
        <begin position="80"/>
        <end position="93"/>
    </location>
</feature>
<evidence type="ECO:0000313" key="2">
    <source>
        <dbReference type="EMBL" id="TLQ45760.1"/>
    </source>
</evidence>
<organism evidence="2 3">
    <name type="scientific">Streptomyces marianii</name>
    <dbReference type="NCBI Taxonomy" id="1817406"/>
    <lineage>
        <taxon>Bacteria</taxon>
        <taxon>Bacillati</taxon>
        <taxon>Actinomycetota</taxon>
        <taxon>Actinomycetes</taxon>
        <taxon>Kitasatosporales</taxon>
        <taxon>Streptomycetaceae</taxon>
        <taxon>Streptomyces</taxon>
    </lineage>
</organism>
<sequence>MKYSNCSGAVRWSGGLTVLSPGQSIADDHPLALERPDLFTAESPEPDIKMPAKPGRGAPVVERATRAPGEQRVTPPRAASKPSSGRKPSGSKPRGSKTESDAAAAAEQSGDGTGQESSGE</sequence>
<feature type="region of interest" description="Disordered" evidence="1">
    <location>
        <begin position="15"/>
        <end position="120"/>
    </location>
</feature>
<accession>A0A5R9E6V3</accession>
<proteinExistence type="predicted"/>
<protein>
    <submittedName>
        <fullName evidence="2">Uncharacterized protein</fullName>
    </submittedName>
</protein>
<dbReference type="Proteomes" id="UP000305921">
    <property type="component" value="Unassembled WGS sequence"/>
</dbReference>
<dbReference type="OrthoDB" id="9984326at2"/>
<dbReference type="AlphaFoldDB" id="A0A5R9E6V3"/>
<gene>
    <name evidence="2" type="ORF">FEF34_24665</name>
</gene>
<dbReference type="RefSeq" id="WP_138055088.1">
    <property type="nucleotide sequence ID" value="NZ_VAWE01000001.1"/>
</dbReference>
<reference evidence="2 3" key="1">
    <citation type="submission" date="2019-05" db="EMBL/GenBank/DDBJ databases">
        <title>Streptomyces marianii sp. nov., a novel marine actinomycete from southern coast of India.</title>
        <authorList>
            <person name="Iniyan A.M."/>
            <person name="Wink J."/>
            <person name="Ramprasad E."/>
            <person name="Ramana C.V."/>
            <person name="Bunk B."/>
            <person name="Sproer C."/>
            <person name="Joseph F.-J.R.S."/>
            <person name="Vincent S.G.P."/>
        </authorList>
    </citation>
    <scope>NUCLEOTIDE SEQUENCE [LARGE SCALE GENOMIC DNA]</scope>
    <source>
        <strain evidence="2 3">ICN19</strain>
    </source>
</reference>
<feature type="compositionally biased region" description="Basic and acidic residues" evidence="1">
    <location>
        <begin position="26"/>
        <end position="37"/>
    </location>
</feature>
<keyword evidence="3" id="KW-1185">Reference proteome</keyword>